<keyword evidence="4" id="KW-0378">Hydrolase</keyword>
<keyword evidence="5" id="KW-0326">Glycosidase</keyword>
<protein>
    <recommendedName>
        <fullName evidence="3">beta-galactosidase</fullName>
        <ecNumber evidence="3">3.2.1.23</ecNumber>
    </recommendedName>
</protein>
<dbReference type="PANTHER" id="PTHR46323:SF2">
    <property type="entry name" value="BETA-GALACTOSIDASE"/>
    <property type="match status" value="1"/>
</dbReference>
<accession>A0ABN9PFE8</accession>
<sequence length="133" mass="14715">MDRSGLQDNQTATQEAQRAPGKGAESSGTPRRVKIATSLLWDLSRFLALLPRFSTDSKLAAEFRVTRSLSSGANVLAMEVSAWSAASYLEGQDMWRLSGITRDVYLYARHLGATYETSRSAPRPRVTSTSRWT</sequence>
<name>A0ABN9PFE8_9DINO</name>
<dbReference type="PANTHER" id="PTHR46323">
    <property type="entry name" value="BETA-GALACTOSIDASE"/>
    <property type="match status" value="1"/>
</dbReference>
<gene>
    <name evidence="8" type="ORF">PCOR1329_LOCUS593</name>
</gene>
<evidence type="ECO:0000313" key="9">
    <source>
        <dbReference type="Proteomes" id="UP001189429"/>
    </source>
</evidence>
<reference evidence="8" key="1">
    <citation type="submission" date="2023-10" db="EMBL/GenBank/DDBJ databases">
        <authorList>
            <person name="Chen Y."/>
            <person name="Shah S."/>
            <person name="Dougan E. K."/>
            <person name="Thang M."/>
            <person name="Chan C."/>
        </authorList>
    </citation>
    <scope>NUCLEOTIDE SEQUENCE [LARGE SCALE GENOMIC DNA]</scope>
</reference>
<comment type="similarity">
    <text evidence="2">Belongs to the glycosyl hydrolase 2 family.</text>
</comment>
<evidence type="ECO:0000259" key="7">
    <source>
        <dbReference type="Pfam" id="PF02837"/>
    </source>
</evidence>
<feature type="compositionally biased region" description="Polar residues" evidence="6">
    <location>
        <begin position="1"/>
        <end position="16"/>
    </location>
</feature>
<dbReference type="InterPro" id="IPR050347">
    <property type="entry name" value="Bact_Beta-galactosidase"/>
</dbReference>
<feature type="region of interest" description="Disordered" evidence="6">
    <location>
        <begin position="1"/>
        <end position="30"/>
    </location>
</feature>
<comment type="caution">
    <text evidence="8">The sequence shown here is derived from an EMBL/GenBank/DDBJ whole genome shotgun (WGS) entry which is preliminary data.</text>
</comment>
<evidence type="ECO:0000313" key="8">
    <source>
        <dbReference type="EMBL" id="CAK0788864.1"/>
    </source>
</evidence>
<feature type="domain" description="Glycosyl hydrolases family 2 sugar binding" evidence="7">
    <location>
        <begin position="53"/>
        <end position="108"/>
    </location>
</feature>
<dbReference type="Pfam" id="PF02837">
    <property type="entry name" value="Glyco_hydro_2_N"/>
    <property type="match status" value="1"/>
</dbReference>
<dbReference type="InterPro" id="IPR008979">
    <property type="entry name" value="Galactose-bd-like_sf"/>
</dbReference>
<evidence type="ECO:0000256" key="3">
    <source>
        <dbReference type="ARBA" id="ARBA00012756"/>
    </source>
</evidence>
<dbReference type="EMBL" id="CAUYUJ010000126">
    <property type="protein sequence ID" value="CAK0788864.1"/>
    <property type="molecule type" value="Genomic_DNA"/>
</dbReference>
<evidence type="ECO:0000256" key="1">
    <source>
        <dbReference type="ARBA" id="ARBA00001412"/>
    </source>
</evidence>
<proteinExistence type="inferred from homology"/>
<dbReference type="InterPro" id="IPR006104">
    <property type="entry name" value="Glyco_hydro_2_N"/>
</dbReference>
<keyword evidence="9" id="KW-1185">Reference proteome</keyword>
<evidence type="ECO:0000256" key="2">
    <source>
        <dbReference type="ARBA" id="ARBA00007401"/>
    </source>
</evidence>
<dbReference type="SUPFAM" id="SSF49785">
    <property type="entry name" value="Galactose-binding domain-like"/>
    <property type="match status" value="1"/>
</dbReference>
<dbReference type="EC" id="3.2.1.23" evidence="3"/>
<evidence type="ECO:0000256" key="5">
    <source>
        <dbReference type="ARBA" id="ARBA00023295"/>
    </source>
</evidence>
<dbReference type="Proteomes" id="UP001189429">
    <property type="component" value="Unassembled WGS sequence"/>
</dbReference>
<dbReference type="Gene3D" id="2.60.120.260">
    <property type="entry name" value="Galactose-binding domain-like"/>
    <property type="match status" value="1"/>
</dbReference>
<comment type="catalytic activity">
    <reaction evidence="1">
        <text>Hydrolysis of terminal non-reducing beta-D-galactose residues in beta-D-galactosides.</text>
        <dbReference type="EC" id="3.2.1.23"/>
    </reaction>
</comment>
<evidence type="ECO:0000256" key="4">
    <source>
        <dbReference type="ARBA" id="ARBA00022801"/>
    </source>
</evidence>
<evidence type="ECO:0000256" key="6">
    <source>
        <dbReference type="SAM" id="MobiDB-lite"/>
    </source>
</evidence>
<organism evidence="8 9">
    <name type="scientific">Prorocentrum cordatum</name>
    <dbReference type="NCBI Taxonomy" id="2364126"/>
    <lineage>
        <taxon>Eukaryota</taxon>
        <taxon>Sar</taxon>
        <taxon>Alveolata</taxon>
        <taxon>Dinophyceae</taxon>
        <taxon>Prorocentrales</taxon>
        <taxon>Prorocentraceae</taxon>
        <taxon>Prorocentrum</taxon>
    </lineage>
</organism>